<gene>
    <name evidence="6" type="ORF">HHK36_018122</name>
</gene>
<accession>A0A835DDQ1</accession>
<dbReference type="InterPro" id="IPR011011">
    <property type="entry name" value="Znf_FYVE_PHD"/>
</dbReference>
<dbReference type="Gene3D" id="3.30.40.10">
    <property type="entry name" value="Zinc/RING finger domain, C3HC4 (zinc finger)"/>
    <property type="match status" value="1"/>
</dbReference>
<sequence length="154" mass="17024">MILKSSNSASKCISSQSKSGQGKITRKDLRLHKLVFEEDGLPDGTEVAYYARGQKLLVGYKKGFGIFCRCCNSEVSPSQFEAHAGWASRRKPYLYIYTSNGVSLHELSISLSKGRKFHANFNDDLCTICADGGDLLLCDGCPRAFHRGDFFAVL</sequence>
<dbReference type="GO" id="GO:0000977">
    <property type="term" value="F:RNA polymerase II transcription regulatory region sequence-specific DNA binding"/>
    <property type="evidence" value="ECO:0007669"/>
    <property type="project" value="TreeGrafter"/>
</dbReference>
<proteinExistence type="predicted"/>
<reference evidence="6 7" key="1">
    <citation type="submission" date="2020-04" db="EMBL/GenBank/DDBJ databases">
        <title>Plant Genome Project.</title>
        <authorList>
            <person name="Zhang R.-G."/>
        </authorList>
    </citation>
    <scope>NUCLEOTIDE SEQUENCE [LARGE SCALE GENOMIC DNA]</scope>
    <source>
        <strain evidence="6">YNK0</strain>
        <tissue evidence="6">Leaf</tissue>
    </source>
</reference>
<evidence type="ECO:0000256" key="3">
    <source>
        <dbReference type="ARBA" id="ARBA00022833"/>
    </source>
</evidence>
<keyword evidence="7" id="KW-1185">Reference proteome</keyword>
<dbReference type="GO" id="GO:0005634">
    <property type="term" value="C:nucleus"/>
    <property type="evidence" value="ECO:0007669"/>
    <property type="project" value="UniProtKB-SubCell"/>
</dbReference>
<keyword evidence="3" id="KW-0862">Zinc</keyword>
<dbReference type="PANTHER" id="PTHR47025:SF2">
    <property type="entry name" value="AUTOIMMUNE REGULATOR"/>
    <property type="match status" value="1"/>
</dbReference>
<dbReference type="GO" id="GO:0045944">
    <property type="term" value="P:positive regulation of transcription by RNA polymerase II"/>
    <property type="evidence" value="ECO:0007669"/>
    <property type="project" value="TreeGrafter"/>
</dbReference>
<evidence type="ECO:0000313" key="7">
    <source>
        <dbReference type="Proteomes" id="UP000655225"/>
    </source>
</evidence>
<keyword evidence="2" id="KW-0863">Zinc-finger</keyword>
<dbReference type="GO" id="GO:0008270">
    <property type="term" value="F:zinc ion binding"/>
    <property type="evidence" value="ECO:0007669"/>
    <property type="project" value="UniProtKB-KW"/>
</dbReference>
<dbReference type="SUPFAM" id="SSF57903">
    <property type="entry name" value="FYVE/PHD zinc finger"/>
    <property type="match status" value="1"/>
</dbReference>
<dbReference type="PANTHER" id="PTHR47025">
    <property type="entry name" value="AUTOIMMUNE REGULATOR"/>
    <property type="match status" value="1"/>
</dbReference>
<comment type="subcellular location">
    <subcellularLocation>
        <location evidence="1">Nucleus</location>
    </subcellularLocation>
</comment>
<feature type="domain" description="Tify" evidence="5">
    <location>
        <begin position="62"/>
        <end position="107"/>
    </location>
</feature>
<dbReference type="InterPro" id="IPR013083">
    <property type="entry name" value="Znf_RING/FYVE/PHD"/>
</dbReference>
<dbReference type="Proteomes" id="UP000655225">
    <property type="component" value="Unassembled WGS sequence"/>
</dbReference>
<protein>
    <recommendedName>
        <fullName evidence="5">Tify domain-containing protein</fullName>
    </recommendedName>
</protein>
<evidence type="ECO:0000256" key="1">
    <source>
        <dbReference type="ARBA" id="ARBA00004123"/>
    </source>
</evidence>
<comment type="caution">
    <text evidence="6">The sequence shown here is derived from an EMBL/GenBank/DDBJ whole genome shotgun (WGS) entry which is preliminary data.</text>
</comment>
<evidence type="ECO:0000256" key="2">
    <source>
        <dbReference type="ARBA" id="ARBA00022771"/>
    </source>
</evidence>
<dbReference type="Pfam" id="PF16135">
    <property type="entry name" value="TDBD"/>
    <property type="match status" value="1"/>
</dbReference>
<dbReference type="OrthoDB" id="1926528at2759"/>
<keyword evidence="4" id="KW-0539">Nucleus</keyword>
<evidence type="ECO:0000259" key="5">
    <source>
        <dbReference type="Pfam" id="PF16135"/>
    </source>
</evidence>
<dbReference type="InterPro" id="IPR032308">
    <property type="entry name" value="TDBD"/>
</dbReference>
<evidence type="ECO:0000256" key="4">
    <source>
        <dbReference type="ARBA" id="ARBA00023242"/>
    </source>
</evidence>
<dbReference type="GO" id="GO:0042393">
    <property type="term" value="F:histone binding"/>
    <property type="evidence" value="ECO:0007669"/>
    <property type="project" value="TreeGrafter"/>
</dbReference>
<dbReference type="GO" id="GO:0003682">
    <property type="term" value="F:chromatin binding"/>
    <property type="evidence" value="ECO:0007669"/>
    <property type="project" value="TreeGrafter"/>
</dbReference>
<dbReference type="EMBL" id="JABCRI010000012">
    <property type="protein sequence ID" value="KAF8396499.1"/>
    <property type="molecule type" value="Genomic_DNA"/>
</dbReference>
<name>A0A835DDQ1_TETSI</name>
<organism evidence="6 7">
    <name type="scientific">Tetracentron sinense</name>
    <name type="common">Spur-leaf</name>
    <dbReference type="NCBI Taxonomy" id="13715"/>
    <lineage>
        <taxon>Eukaryota</taxon>
        <taxon>Viridiplantae</taxon>
        <taxon>Streptophyta</taxon>
        <taxon>Embryophyta</taxon>
        <taxon>Tracheophyta</taxon>
        <taxon>Spermatophyta</taxon>
        <taxon>Magnoliopsida</taxon>
        <taxon>Trochodendrales</taxon>
        <taxon>Trochodendraceae</taxon>
        <taxon>Tetracentron</taxon>
    </lineage>
</organism>
<keyword evidence="2" id="KW-0479">Metal-binding</keyword>
<dbReference type="AlphaFoldDB" id="A0A835DDQ1"/>
<evidence type="ECO:0000313" key="6">
    <source>
        <dbReference type="EMBL" id="KAF8396499.1"/>
    </source>
</evidence>